<evidence type="ECO:0000256" key="2">
    <source>
        <dbReference type="ARBA" id="ARBA00022801"/>
    </source>
</evidence>
<dbReference type="InterPro" id="IPR004948">
    <property type="entry name" value="Nuc-triphosphatase_THEP1"/>
</dbReference>
<dbReference type="SUPFAM" id="SSF52540">
    <property type="entry name" value="P-loop containing nucleoside triphosphate hydrolases"/>
    <property type="match status" value="1"/>
</dbReference>
<dbReference type="PANTHER" id="PTHR43146:SF1">
    <property type="entry name" value="CANCER-RELATED NUCLEOSIDE-TRIPHOSPHATASE"/>
    <property type="match status" value="1"/>
</dbReference>
<dbReference type="GO" id="GO:0005524">
    <property type="term" value="F:ATP binding"/>
    <property type="evidence" value="ECO:0007669"/>
    <property type="project" value="UniProtKB-KW"/>
</dbReference>
<evidence type="ECO:0000313" key="5">
    <source>
        <dbReference type="Proteomes" id="UP001381693"/>
    </source>
</evidence>
<gene>
    <name evidence="4" type="ORF">SK128_010885</name>
</gene>
<dbReference type="EMBL" id="JAXCGZ010017511">
    <property type="protein sequence ID" value="KAK7068009.1"/>
    <property type="molecule type" value="Genomic_DNA"/>
</dbReference>
<dbReference type="InterPro" id="IPR027417">
    <property type="entry name" value="P-loop_NTPase"/>
</dbReference>
<sequence length="69" mass="7410">MASSYRHVVLTGPPGVGKTTLVQKIVSSLQKTSTPCYGFVTQEVRQGGRRTGFDIVTLDGKSAILSRVK</sequence>
<dbReference type="Pfam" id="PF03266">
    <property type="entry name" value="NTPase_1"/>
    <property type="match status" value="1"/>
</dbReference>
<protein>
    <recommendedName>
        <fullName evidence="6">Cancer-related nucleoside-triphosphatase</fullName>
    </recommendedName>
</protein>
<dbReference type="AlphaFoldDB" id="A0AAN8WV84"/>
<evidence type="ECO:0008006" key="6">
    <source>
        <dbReference type="Google" id="ProtNLM"/>
    </source>
</evidence>
<dbReference type="GO" id="GO:0017111">
    <property type="term" value="F:ribonucleoside triphosphate phosphatase activity"/>
    <property type="evidence" value="ECO:0007669"/>
    <property type="project" value="InterPro"/>
</dbReference>
<evidence type="ECO:0000256" key="1">
    <source>
        <dbReference type="ARBA" id="ARBA00022741"/>
    </source>
</evidence>
<comment type="caution">
    <text evidence="4">The sequence shown here is derived from an EMBL/GenBank/DDBJ whole genome shotgun (WGS) entry which is preliminary data.</text>
</comment>
<keyword evidence="5" id="KW-1185">Reference proteome</keyword>
<proteinExistence type="predicted"/>
<evidence type="ECO:0000256" key="3">
    <source>
        <dbReference type="ARBA" id="ARBA00022840"/>
    </source>
</evidence>
<keyword evidence="2" id="KW-0378">Hydrolase</keyword>
<accession>A0AAN8WV84</accession>
<keyword evidence="3" id="KW-0067">ATP-binding</keyword>
<dbReference type="Gene3D" id="3.40.50.300">
    <property type="entry name" value="P-loop containing nucleotide triphosphate hydrolases"/>
    <property type="match status" value="1"/>
</dbReference>
<dbReference type="PANTHER" id="PTHR43146">
    <property type="entry name" value="CANCER-RELATED NUCLEOSIDE-TRIPHOSPHATASE"/>
    <property type="match status" value="1"/>
</dbReference>
<organism evidence="4 5">
    <name type="scientific">Halocaridina rubra</name>
    <name type="common">Hawaiian red shrimp</name>
    <dbReference type="NCBI Taxonomy" id="373956"/>
    <lineage>
        <taxon>Eukaryota</taxon>
        <taxon>Metazoa</taxon>
        <taxon>Ecdysozoa</taxon>
        <taxon>Arthropoda</taxon>
        <taxon>Crustacea</taxon>
        <taxon>Multicrustacea</taxon>
        <taxon>Malacostraca</taxon>
        <taxon>Eumalacostraca</taxon>
        <taxon>Eucarida</taxon>
        <taxon>Decapoda</taxon>
        <taxon>Pleocyemata</taxon>
        <taxon>Caridea</taxon>
        <taxon>Atyoidea</taxon>
        <taxon>Atyidae</taxon>
        <taxon>Halocaridina</taxon>
    </lineage>
</organism>
<dbReference type="Proteomes" id="UP001381693">
    <property type="component" value="Unassembled WGS sequence"/>
</dbReference>
<reference evidence="4 5" key="1">
    <citation type="submission" date="2023-11" db="EMBL/GenBank/DDBJ databases">
        <title>Halocaridina rubra genome assembly.</title>
        <authorList>
            <person name="Smith C."/>
        </authorList>
    </citation>
    <scope>NUCLEOTIDE SEQUENCE [LARGE SCALE GENOMIC DNA]</scope>
    <source>
        <strain evidence="4">EP-1</strain>
        <tissue evidence="4">Whole</tissue>
    </source>
</reference>
<evidence type="ECO:0000313" key="4">
    <source>
        <dbReference type="EMBL" id="KAK7068009.1"/>
    </source>
</evidence>
<name>A0AAN8WV84_HALRR</name>
<keyword evidence="1" id="KW-0547">Nucleotide-binding</keyword>